<organism evidence="2">
    <name type="scientific">Opuntia streptacantha</name>
    <name type="common">Prickly pear cactus</name>
    <name type="synonym">Opuntia cardona</name>
    <dbReference type="NCBI Taxonomy" id="393608"/>
    <lineage>
        <taxon>Eukaryota</taxon>
        <taxon>Viridiplantae</taxon>
        <taxon>Streptophyta</taxon>
        <taxon>Embryophyta</taxon>
        <taxon>Tracheophyta</taxon>
        <taxon>Spermatophyta</taxon>
        <taxon>Magnoliopsida</taxon>
        <taxon>eudicotyledons</taxon>
        <taxon>Gunneridae</taxon>
        <taxon>Pentapetalae</taxon>
        <taxon>Caryophyllales</taxon>
        <taxon>Cactineae</taxon>
        <taxon>Cactaceae</taxon>
        <taxon>Opuntioideae</taxon>
        <taxon>Opuntia</taxon>
    </lineage>
</organism>
<proteinExistence type="predicted"/>
<keyword evidence="1" id="KW-0472">Membrane</keyword>
<keyword evidence="1" id="KW-1133">Transmembrane helix</keyword>
<sequence>MHNRIITLQSYTDYLNRLTGLISELSIFSTMETNIARANFISSIVCSSSVVANAPSHVLMTKINRGSPVFFITNLGASNFLIARFILVMPRIVSGSRRSLVSFIFHGDKRRSVSFVPTPQKNSGLADV</sequence>
<dbReference type="EMBL" id="GISG01081700">
    <property type="protein sequence ID" value="MBA4632281.1"/>
    <property type="molecule type" value="Transcribed_RNA"/>
</dbReference>
<reference evidence="2" key="1">
    <citation type="journal article" date="2013" name="J. Plant Res.">
        <title>Effect of fungi and light on seed germination of three Opuntia species from semiarid lands of central Mexico.</title>
        <authorList>
            <person name="Delgado-Sanchez P."/>
            <person name="Jimenez-Bremont J.F."/>
            <person name="Guerrero-Gonzalez Mde L."/>
            <person name="Flores J."/>
        </authorList>
    </citation>
    <scope>NUCLEOTIDE SEQUENCE</scope>
    <source>
        <tissue evidence="2">Cladode</tissue>
    </source>
</reference>
<dbReference type="AlphaFoldDB" id="A0A7C9D2I5"/>
<evidence type="ECO:0000256" key="1">
    <source>
        <dbReference type="SAM" id="Phobius"/>
    </source>
</evidence>
<feature type="transmembrane region" description="Helical" evidence="1">
    <location>
        <begin position="69"/>
        <end position="89"/>
    </location>
</feature>
<keyword evidence="1" id="KW-0812">Transmembrane</keyword>
<reference evidence="2" key="2">
    <citation type="submission" date="2020-07" db="EMBL/GenBank/DDBJ databases">
        <authorList>
            <person name="Vera ALvarez R."/>
            <person name="Arias-Moreno D.M."/>
            <person name="Jimenez-Jacinto V."/>
            <person name="Jimenez-Bremont J.F."/>
            <person name="Swaminathan K."/>
            <person name="Moose S.P."/>
            <person name="Guerrero-Gonzalez M.L."/>
            <person name="Marino-Ramirez L."/>
            <person name="Landsman D."/>
            <person name="Rodriguez-Kessler M."/>
            <person name="Delgado-Sanchez P."/>
        </authorList>
    </citation>
    <scope>NUCLEOTIDE SEQUENCE</scope>
    <source>
        <tissue evidence="2">Cladode</tissue>
    </source>
</reference>
<protein>
    <submittedName>
        <fullName evidence="2">Uncharacterized protein</fullName>
    </submittedName>
</protein>
<name>A0A7C9D2I5_OPUST</name>
<evidence type="ECO:0000313" key="2">
    <source>
        <dbReference type="EMBL" id="MBA4632281.1"/>
    </source>
</evidence>
<accession>A0A7C9D2I5</accession>